<evidence type="ECO:0008006" key="3">
    <source>
        <dbReference type="Google" id="ProtNLM"/>
    </source>
</evidence>
<dbReference type="Gene3D" id="3.40.50.150">
    <property type="entry name" value="Vaccinia Virus protein VP39"/>
    <property type="match status" value="1"/>
</dbReference>
<keyword evidence="2" id="KW-1185">Reference proteome</keyword>
<organism evidence="1 2">
    <name type="scientific">Phyllosticta capitalensis</name>
    <dbReference type="NCBI Taxonomy" id="121624"/>
    <lineage>
        <taxon>Eukaryota</taxon>
        <taxon>Fungi</taxon>
        <taxon>Dikarya</taxon>
        <taxon>Ascomycota</taxon>
        <taxon>Pezizomycotina</taxon>
        <taxon>Dothideomycetes</taxon>
        <taxon>Dothideomycetes incertae sedis</taxon>
        <taxon>Botryosphaeriales</taxon>
        <taxon>Phyllostictaceae</taxon>
        <taxon>Phyllosticta</taxon>
    </lineage>
</organism>
<accession>A0ABR1YY81</accession>
<dbReference type="SUPFAM" id="SSF53335">
    <property type="entry name" value="S-adenosyl-L-methionine-dependent methyltransferases"/>
    <property type="match status" value="1"/>
</dbReference>
<reference evidence="1 2" key="1">
    <citation type="submission" date="2024-04" db="EMBL/GenBank/DDBJ databases">
        <title>Phyllosticta paracitricarpa is synonymous to the EU quarantine fungus P. citricarpa based on phylogenomic analyses.</title>
        <authorList>
            <consortium name="Lawrence Berkeley National Laboratory"/>
            <person name="Van Ingen-Buijs V.A."/>
            <person name="Van Westerhoven A.C."/>
            <person name="Haridas S."/>
            <person name="Skiadas P."/>
            <person name="Martin F."/>
            <person name="Groenewald J.Z."/>
            <person name="Crous P.W."/>
            <person name="Seidl M.F."/>
        </authorList>
    </citation>
    <scope>NUCLEOTIDE SEQUENCE [LARGE SCALE GENOMIC DNA]</scope>
    <source>
        <strain evidence="1 2">CBS 123374</strain>
    </source>
</reference>
<gene>
    <name evidence="1" type="ORF">HDK90DRAFT_507452</name>
</gene>
<evidence type="ECO:0000313" key="1">
    <source>
        <dbReference type="EMBL" id="KAK8243642.1"/>
    </source>
</evidence>
<comment type="caution">
    <text evidence="1">The sequence shown here is derived from an EMBL/GenBank/DDBJ whole genome shotgun (WGS) entry which is preliminary data.</text>
</comment>
<dbReference type="EMBL" id="JBBWRZ010000002">
    <property type="protein sequence ID" value="KAK8243642.1"/>
    <property type="molecule type" value="Genomic_DNA"/>
</dbReference>
<dbReference type="InterPro" id="IPR029063">
    <property type="entry name" value="SAM-dependent_MTases_sf"/>
</dbReference>
<name>A0ABR1YY81_9PEZI</name>
<proteinExistence type="predicted"/>
<dbReference type="Proteomes" id="UP001492380">
    <property type="component" value="Unassembled WGS sequence"/>
</dbReference>
<evidence type="ECO:0000313" key="2">
    <source>
        <dbReference type="Proteomes" id="UP001492380"/>
    </source>
</evidence>
<protein>
    <recommendedName>
        <fullName evidence="3">rRNA adenine N(6)-methyltransferase</fullName>
    </recommendedName>
</protein>
<sequence length="511" mass="58618">MTKRGDPLAAHSEVVDFELCTAAADLLAPSLQQYDGCNIIDVNPGTGLWSSTINNLLRPKRHVLIEDDQRFYPFVERLLQSDPSYTHVPYNGSDPQSLTRVVDEGLVPWTEISPVPTKSSTSTLILMNLTRLAGIRSTGAAVKTKDKVLRRGRILNLLREAWCRSGIQKHGPVRTLLWVDDDVKDLVVPKTVIDNNTSVISRRYASHMHVVAEDFSKTARADGGGELEWRSTWQAMKRMEAAGLKIPEQRQNLLHKTLLRLGEDWPRTWERIRQTKYKDFDQLDVPAGKKFYHRHRINNQPYLNEAREVRRLERLAVDDSVPEEARVAAREEYEKRSSQLSRAVASFNKGQALTFHQDADREILMNRDPPGLVWDRRPFEPIDCTKKDFYLPKLLSDNGMVLLDLCASRPTQEQNMSDMIYWERVVSRIMECGTESPATRFNRISPGAAEQLMPKLSALYDPLRHGTLNPEYFRTRLVTYEMLDEMVAALRSWPSLPRHIHEALVAPEWLD</sequence>